<feature type="domain" description="HSR" evidence="11">
    <location>
        <begin position="15"/>
        <end position="131"/>
    </location>
</feature>
<organism evidence="12 13">
    <name type="scientific">Erinaceus europaeus</name>
    <name type="common">Western European hedgehog</name>
    <dbReference type="NCBI Taxonomy" id="9365"/>
    <lineage>
        <taxon>Eukaryota</taxon>
        <taxon>Metazoa</taxon>
        <taxon>Chordata</taxon>
        <taxon>Craniata</taxon>
        <taxon>Vertebrata</taxon>
        <taxon>Euteleostomi</taxon>
        <taxon>Mammalia</taxon>
        <taxon>Eutheria</taxon>
        <taxon>Laurasiatheria</taxon>
        <taxon>Eulipotyphla</taxon>
        <taxon>Erinaceidae</taxon>
        <taxon>Erinaceinae</taxon>
        <taxon>Erinaceus</taxon>
    </lineage>
</organism>
<dbReference type="Pfam" id="PF03172">
    <property type="entry name" value="HSR"/>
    <property type="match status" value="1"/>
</dbReference>
<dbReference type="Pfam" id="PF01342">
    <property type="entry name" value="SAND"/>
    <property type="match status" value="1"/>
</dbReference>
<dbReference type="SUPFAM" id="SSF63763">
    <property type="entry name" value="SAND domain-like"/>
    <property type="match status" value="1"/>
</dbReference>
<evidence type="ECO:0000256" key="1">
    <source>
        <dbReference type="ARBA" id="ARBA00022553"/>
    </source>
</evidence>
<feature type="domain" description="SAND" evidence="10">
    <location>
        <begin position="522"/>
        <end position="603"/>
    </location>
</feature>
<dbReference type="PROSITE" id="PS50864">
    <property type="entry name" value="SAND"/>
    <property type="match status" value="1"/>
</dbReference>
<feature type="compositionally biased region" description="Basic residues" evidence="8">
    <location>
        <begin position="477"/>
        <end position="488"/>
    </location>
</feature>
<keyword evidence="4" id="KW-0862">Zinc</keyword>
<feature type="domain" description="PHD-type" evidence="9">
    <location>
        <begin position="630"/>
        <end position="676"/>
    </location>
</feature>
<keyword evidence="1" id="KW-0597">Phosphoprotein</keyword>
<dbReference type="PANTHER" id="PTHR46386:SF1">
    <property type="entry name" value="NUCLEAR BODY PROTEIN SP140-LIKE PROTEIN"/>
    <property type="match status" value="1"/>
</dbReference>
<feature type="region of interest" description="Disordered" evidence="8">
    <location>
        <begin position="599"/>
        <end position="628"/>
    </location>
</feature>
<dbReference type="SUPFAM" id="SSF47370">
    <property type="entry name" value="Bromodomain"/>
    <property type="match status" value="1"/>
</dbReference>
<accession>A0ABM3XLT3</accession>
<dbReference type="PROSITE" id="PS50016">
    <property type="entry name" value="ZF_PHD_2"/>
    <property type="match status" value="1"/>
</dbReference>
<dbReference type="Gene3D" id="3.10.390.10">
    <property type="entry name" value="SAND domain-like"/>
    <property type="match status" value="1"/>
</dbReference>
<dbReference type="SUPFAM" id="SSF57903">
    <property type="entry name" value="FYVE/PHD zinc finger"/>
    <property type="match status" value="1"/>
</dbReference>
<keyword evidence="3 7" id="KW-0863">Zinc-finger</keyword>
<keyword evidence="2" id="KW-0479">Metal-binding</keyword>
<dbReference type="GeneID" id="103110985"/>
<dbReference type="InterPro" id="IPR019786">
    <property type="entry name" value="Zinc_finger_PHD-type_CS"/>
</dbReference>
<dbReference type="InterPro" id="IPR036427">
    <property type="entry name" value="Bromodomain-like_sf"/>
</dbReference>
<dbReference type="RefSeq" id="XP_060049745.1">
    <property type="nucleotide sequence ID" value="XM_060193762.1"/>
</dbReference>
<feature type="region of interest" description="Disordered" evidence="8">
    <location>
        <begin position="306"/>
        <end position="337"/>
    </location>
</feature>
<dbReference type="InterPro" id="IPR019787">
    <property type="entry name" value="Znf_PHD-finger"/>
</dbReference>
<dbReference type="SMART" id="SM00258">
    <property type="entry name" value="SAND"/>
    <property type="match status" value="1"/>
</dbReference>
<evidence type="ECO:0000256" key="4">
    <source>
        <dbReference type="ARBA" id="ARBA00022833"/>
    </source>
</evidence>
<evidence type="ECO:0000259" key="9">
    <source>
        <dbReference type="PROSITE" id="PS50016"/>
    </source>
</evidence>
<feature type="compositionally biased region" description="Polar residues" evidence="8">
    <location>
        <begin position="146"/>
        <end position="176"/>
    </location>
</feature>
<feature type="compositionally biased region" description="Low complexity" evidence="8">
    <location>
        <begin position="315"/>
        <end position="329"/>
    </location>
</feature>
<keyword evidence="5" id="KW-0103">Bromodomain</keyword>
<dbReference type="SMART" id="SM00249">
    <property type="entry name" value="PHD"/>
    <property type="match status" value="1"/>
</dbReference>
<dbReference type="InterPro" id="IPR004865">
    <property type="entry name" value="HSR_dom"/>
</dbReference>
<name>A0ABM3XLT3_ERIEU</name>
<evidence type="ECO:0000256" key="6">
    <source>
        <dbReference type="ARBA" id="ARBA00023125"/>
    </source>
</evidence>
<feature type="region of interest" description="Disordered" evidence="8">
    <location>
        <begin position="450"/>
        <end position="529"/>
    </location>
</feature>
<evidence type="ECO:0000256" key="5">
    <source>
        <dbReference type="ARBA" id="ARBA00023117"/>
    </source>
</evidence>
<evidence type="ECO:0000313" key="13">
    <source>
        <dbReference type="RefSeq" id="XP_060049745.1"/>
    </source>
</evidence>
<dbReference type="InterPro" id="IPR010919">
    <property type="entry name" value="SAND-like_dom_sf"/>
</dbReference>
<feature type="region of interest" description="Disordered" evidence="8">
    <location>
        <begin position="137"/>
        <end position="225"/>
    </location>
</feature>
<gene>
    <name evidence="13" type="primary">SP100</name>
</gene>
<evidence type="ECO:0000313" key="12">
    <source>
        <dbReference type="Proteomes" id="UP001652624"/>
    </source>
</evidence>
<sequence length="799" mass="91233">MSSQGSTMASHGSEFSTRIPRKDQNAHDRLVSDTAFGLFKRHKVEISDAIKKPFPFLETFRDRKYISEKMFQDCQESCRNLVPVSKVVYNVLSDLEKTFRLEYLEALFSEVHMKEYPELSHIRKSFENAIQERIYGGEDTGESSDDQLSLEQGTGENFSHSLTWSQEERSASNGPTSPVHGLLEHLSHTKQTTAKRKCTASDKNDALGRQQANQHCAPEPEPEPEPAVVFRQVGTQVDPGDTKRNEPSLLSYEEETELLSHGFQVNSCSVTLVDIKKEPSWSPNVAGKAQARINNNQLSDVIVISSDSDDEHQCPKTSSSIPKSTSESTNLKKPSPSWKKCQKKVRIMDTPDSTDSSENETALRPGKLVLRSDSEEDDSLFMSPFWEQRSCMKTNEKAFSSDDSCKMTLCEDLPQTSSTGLRRGSGAEYPGSGNETCSCVMCFSKGEPRGQEERAESSQASDLMDTKGNEGYSVSRGRCKKKMRRKVPHNRDHSQKRDKSRGKKPGKRGSAKRKRGPRIPKDKNMNFQQPELPVTCGKVKGTLYKEKMKQGTLAKCILSENGQWLTLREFEVKGERGTWKNWKLSLRCGGWTLKALIEQKHLPEPPSKRKKKTTPTSQKSTSNDPYPKNSNTCKVCRGWGKLYCCDTCSNSFHARCHIRRINPKSNPWSCLLCLLTEAQQKFPDKQCHKEAEVLKRPMKHVDKLKCEVLLLKIFCYTKSRPLFIEKPHYIWNHRRFMCLNKVKKKLYGNKYFQVKMFVWDMRLITKNHKTHYQGSKFATLDSQLETEFEKNFKRIFDIA</sequence>
<evidence type="ECO:0000256" key="8">
    <source>
        <dbReference type="SAM" id="MobiDB-lite"/>
    </source>
</evidence>
<evidence type="ECO:0000256" key="2">
    <source>
        <dbReference type="ARBA" id="ARBA00022723"/>
    </source>
</evidence>
<evidence type="ECO:0000256" key="7">
    <source>
        <dbReference type="PROSITE-ProRule" id="PRU00146"/>
    </source>
</evidence>
<dbReference type="InterPro" id="IPR043563">
    <property type="entry name" value="Sp110/Sp140/Sp140L-like"/>
</dbReference>
<evidence type="ECO:0000259" key="10">
    <source>
        <dbReference type="PROSITE" id="PS50864"/>
    </source>
</evidence>
<dbReference type="InterPro" id="IPR011011">
    <property type="entry name" value="Znf_FYVE_PHD"/>
</dbReference>
<dbReference type="Proteomes" id="UP001652624">
    <property type="component" value="Chromosome 7"/>
</dbReference>
<protein>
    <submittedName>
        <fullName evidence="13">Nuclear autoantigen Sp-100 isoform X1</fullName>
    </submittedName>
</protein>
<dbReference type="Gene3D" id="3.30.40.10">
    <property type="entry name" value="Zinc/RING finger domain, C3HC4 (zinc finger)"/>
    <property type="match status" value="1"/>
</dbReference>
<dbReference type="PANTHER" id="PTHR46386">
    <property type="entry name" value="NUCLEAR BODY PROTEIN SP140"/>
    <property type="match status" value="1"/>
</dbReference>
<dbReference type="PROSITE" id="PS51414">
    <property type="entry name" value="HSR"/>
    <property type="match status" value="1"/>
</dbReference>
<dbReference type="PROSITE" id="PS01359">
    <property type="entry name" value="ZF_PHD_1"/>
    <property type="match status" value="1"/>
</dbReference>
<dbReference type="Gene3D" id="1.20.920.10">
    <property type="entry name" value="Bromodomain-like"/>
    <property type="match status" value="1"/>
</dbReference>
<reference evidence="13" key="1">
    <citation type="submission" date="2025-08" db="UniProtKB">
        <authorList>
            <consortium name="RefSeq"/>
        </authorList>
    </citation>
    <scope>IDENTIFICATION</scope>
</reference>
<dbReference type="InterPro" id="IPR001965">
    <property type="entry name" value="Znf_PHD"/>
</dbReference>
<keyword evidence="12" id="KW-1185">Reference proteome</keyword>
<keyword evidence="6" id="KW-0238">DNA-binding</keyword>
<dbReference type="InterPro" id="IPR013083">
    <property type="entry name" value="Znf_RING/FYVE/PHD"/>
</dbReference>
<dbReference type="InterPro" id="IPR000770">
    <property type="entry name" value="SAND_dom"/>
</dbReference>
<evidence type="ECO:0000259" key="11">
    <source>
        <dbReference type="PROSITE" id="PS51414"/>
    </source>
</evidence>
<proteinExistence type="predicted"/>
<feature type="compositionally biased region" description="Basic residues" evidence="8">
    <location>
        <begin position="498"/>
        <end position="518"/>
    </location>
</feature>
<evidence type="ECO:0000256" key="3">
    <source>
        <dbReference type="ARBA" id="ARBA00022771"/>
    </source>
</evidence>